<keyword evidence="1" id="KW-0472">Membrane</keyword>
<organism evidence="2 3">
    <name type="scientific">candidate division WWE3 bacterium CG_4_9_14_0_2_um_filter_35_11</name>
    <dbReference type="NCBI Taxonomy" id="1975077"/>
    <lineage>
        <taxon>Bacteria</taxon>
        <taxon>Katanobacteria</taxon>
    </lineage>
</organism>
<evidence type="ECO:0008006" key="4">
    <source>
        <dbReference type="Google" id="ProtNLM"/>
    </source>
</evidence>
<comment type="caution">
    <text evidence="2">The sequence shown here is derived from an EMBL/GenBank/DDBJ whole genome shotgun (WGS) entry which is preliminary data.</text>
</comment>
<proteinExistence type="predicted"/>
<evidence type="ECO:0000256" key="1">
    <source>
        <dbReference type="SAM" id="Phobius"/>
    </source>
</evidence>
<accession>A0A2M8EMF4</accession>
<dbReference type="EMBL" id="PFSJ01000006">
    <property type="protein sequence ID" value="PJC23924.1"/>
    <property type="molecule type" value="Genomic_DNA"/>
</dbReference>
<evidence type="ECO:0000313" key="2">
    <source>
        <dbReference type="EMBL" id="PJC23924.1"/>
    </source>
</evidence>
<dbReference type="Proteomes" id="UP000229756">
    <property type="component" value="Unassembled WGS sequence"/>
</dbReference>
<feature type="transmembrane region" description="Helical" evidence="1">
    <location>
        <begin position="6"/>
        <end position="27"/>
    </location>
</feature>
<gene>
    <name evidence="2" type="ORF">CO058_00720</name>
</gene>
<dbReference type="AlphaFoldDB" id="A0A2M8EMF4"/>
<name>A0A2M8EMF4_UNCKA</name>
<evidence type="ECO:0000313" key="3">
    <source>
        <dbReference type="Proteomes" id="UP000229756"/>
    </source>
</evidence>
<keyword evidence="1" id="KW-1133">Transmembrane helix</keyword>
<protein>
    <recommendedName>
        <fullName evidence="4">Nudix hydrolase domain-containing protein</fullName>
    </recommendedName>
</protein>
<sequence length="198" mass="22991">MNIDLFLNNLDVVISVATVTFAFYIFLRDPIRRWEFVGYLPKLIIVPIDLKNKEILFVNPNGFWGFVQGGISGSDLRSDILDVVHRDIGLDSYHYKLIWTKIIGTKKIISKRRLRETHLGGVRLFKNPKGKSYIAIYILVNKEDVLKNIKLGYGIEKFKFVEIDKALKFLKDYATTDKSKIYEKTIQNIKEAMKFTPL</sequence>
<reference evidence="3" key="1">
    <citation type="submission" date="2017-09" db="EMBL/GenBank/DDBJ databases">
        <title>Depth-based differentiation of microbial function through sediment-hosted aquifers and enrichment of novel symbionts in the deep terrestrial subsurface.</title>
        <authorList>
            <person name="Probst A.J."/>
            <person name="Ladd B."/>
            <person name="Jarett J.K."/>
            <person name="Geller-Mcgrath D.E."/>
            <person name="Sieber C.M.K."/>
            <person name="Emerson J.B."/>
            <person name="Anantharaman K."/>
            <person name="Thomas B.C."/>
            <person name="Malmstrom R."/>
            <person name="Stieglmeier M."/>
            <person name="Klingl A."/>
            <person name="Woyke T."/>
            <person name="Ryan C.M."/>
            <person name="Banfield J.F."/>
        </authorList>
    </citation>
    <scope>NUCLEOTIDE SEQUENCE [LARGE SCALE GENOMIC DNA]</scope>
</reference>
<keyword evidence="1" id="KW-0812">Transmembrane</keyword>